<feature type="domain" description="Damage-control phosphatase ARMT1-like metal-binding" evidence="8">
    <location>
        <begin position="20"/>
        <end position="431"/>
    </location>
</feature>
<dbReference type="GO" id="GO:0097023">
    <property type="term" value="F:fructose 6-phosphate aldolase activity"/>
    <property type="evidence" value="ECO:0007669"/>
    <property type="project" value="RHEA"/>
</dbReference>
<evidence type="ECO:0000259" key="8">
    <source>
        <dbReference type="Pfam" id="PF01937"/>
    </source>
</evidence>
<keyword evidence="5 7" id="KW-0464">Manganese</keyword>
<dbReference type="Proteomes" id="UP000005666">
    <property type="component" value="Chromosome 3"/>
</dbReference>
<dbReference type="Gene3D" id="3.40.50.10880">
    <property type="entry name" value="Uncharacterised protein PF01937, DUF89, domain 3"/>
    <property type="match status" value="1"/>
</dbReference>
<dbReference type="Gene3D" id="1.20.930.60">
    <property type="match status" value="1"/>
</dbReference>
<dbReference type="EMBL" id="HE612858">
    <property type="protein sequence ID" value="CCE62424.1"/>
    <property type="molecule type" value="Genomic_DNA"/>
</dbReference>
<dbReference type="PANTHER" id="PTHR12260">
    <property type="entry name" value="DAMAGE-CONTROL PHOSPHATASE ARMT1"/>
    <property type="match status" value="1"/>
</dbReference>
<reference evidence="9 10" key="1">
    <citation type="journal article" date="2011" name="Proc. Natl. Acad. Sci. U.S.A.">
        <title>Evolutionary erosion of yeast sex chromosomes by mating-type switching accidents.</title>
        <authorList>
            <person name="Gordon J.L."/>
            <person name="Armisen D."/>
            <person name="Proux-Wera E."/>
            <person name="Oheigeartaigh S.S."/>
            <person name="Byrne K.P."/>
            <person name="Wolfe K.H."/>
        </authorList>
    </citation>
    <scope>NUCLEOTIDE SEQUENCE [LARGE SCALE GENOMIC DNA]</scope>
    <source>
        <strain evidence="10">ATCC 24235 / CBS 4417 / NBRC 1672 / NRRL Y-8282 / UCD 70-5</strain>
    </source>
</reference>
<dbReference type="EC" id="3.1.3.-" evidence="7"/>
<dbReference type="HOGENOM" id="CLU_030117_2_1_1"/>
<evidence type="ECO:0000256" key="1">
    <source>
        <dbReference type="ARBA" id="ARBA00001326"/>
    </source>
</evidence>
<dbReference type="GeneID" id="11535297"/>
<dbReference type="InterPro" id="IPR036075">
    <property type="entry name" value="ARMT-1-like_metal-bd_sf"/>
</dbReference>
<gene>
    <name evidence="9" type="primary">TPHA0C02710</name>
    <name evidence="9" type="ordered locus">TPHA_0C02710</name>
</gene>
<evidence type="ECO:0000256" key="3">
    <source>
        <dbReference type="ARBA" id="ARBA00022723"/>
    </source>
</evidence>
<protein>
    <recommendedName>
        <fullName evidence="7">Sugar phosphate phosphatase</fullName>
        <ecNumber evidence="7">3.1.3.-</ecNumber>
    </recommendedName>
</protein>
<dbReference type="KEGG" id="tpf:TPHA_0C02710"/>
<dbReference type="InterPro" id="IPR039763">
    <property type="entry name" value="ARMT1"/>
</dbReference>
<comment type="catalytic activity">
    <reaction evidence="6 7">
        <text>beta-D-fructose 6-phosphate = dihydroxyacetone + D-glyceraldehyde 3-phosphate</text>
        <dbReference type="Rhea" id="RHEA:28002"/>
        <dbReference type="ChEBI" id="CHEBI:16016"/>
        <dbReference type="ChEBI" id="CHEBI:57634"/>
        <dbReference type="ChEBI" id="CHEBI:59776"/>
    </reaction>
</comment>
<dbReference type="eggNOG" id="KOG3870">
    <property type="taxonomic scope" value="Eukaryota"/>
</dbReference>
<comment type="domain">
    <text evidence="7">Subfamily III proteins have a conserved RTxK motif about 40-50 residues from the C-terminus; the threonine may be replaced by serine or cysteine.</text>
</comment>
<dbReference type="SUPFAM" id="SSF111321">
    <property type="entry name" value="AF1104-like"/>
    <property type="match status" value="1"/>
</dbReference>
<dbReference type="OMA" id="IFARQKM"/>
<dbReference type="AlphaFoldDB" id="G8BRP8"/>
<evidence type="ECO:0000313" key="9">
    <source>
        <dbReference type="EMBL" id="CCE62424.1"/>
    </source>
</evidence>
<keyword evidence="3 7" id="KW-0479">Metal-binding</keyword>
<dbReference type="GO" id="GO:0103026">
    <property type="term" value="F:fructose-1-phosphatase activity"/>
    <property type="evidence" value="ECO:0007669"/>
    <property type="project" value="RHEA"/>
</dbReference>
<dbReference type="Pfam" id="PF01937">
    <property type="entry name" value="ARMT1-like_dom"/>
    <property type="match status" value="1"/>
</dbReference>
<name>G8BRP8_TETPH</name>
<evidence type="ECO:0000256" key="6">
    <source>
        <dbReference type="ARBA" id="ARBA00048809"/>
    </source>
</evidence>
<dbReference type="STRING" id="1071381.G8BRP8"/>
<dbReference type="InterPro" id="IPR002791">
    <property type="entry name" value="ARMT1-like_metal-bd"/>
</dbReference>
<comment type="catalytic activity">
    <reaction evidence="1 7">
        <text>beta-D-fructose 1-phosphate + H2O = D-fructose + phosphate</text>
        <dbReference type="Rhea" id="RHEA:35603"/>
        <dbReference type="ChEBI" id="CHEBI:15377"/>
        <dbReference type="ChEBI" id="CHEBI:37721"/>
        <dbReference type="ChEBI" id="CHEBI:43474"/>
        <dbReference type="ChEBI" id="CHEBI:138881"/>
    </reaction>
</comment>
<accession>G8BRP8</accession>
<evidence type="ECO:0000313" key="10">
    <source>
        <dbReference type="Proteomes" id="UP000005666"/>
    </source>
</evidence>
<comment type="similarity">
    <text evidence="2 7">Belongs to the damage-control phosphatase family. Sugar phosphate phosphatase III subfamily.</text>
</comment>
<dbReference type="OrthoDB" id="541375at2759"/>
<proteinExistence type="inferred from homology"/>
<dbReference type="RefSeq" id="XP_003684858.1">
    <property type="nucleotide sequence ID" value="XM_003684810.1"/>
</dbReference>
<dbReference type="PANTHER" id="PTHR12260:SF6">
    <property type="entry name" value="DAMAGE-CONTROL PHOSPHATASE ARMT1"/>
    <property type="match status" value="1"/>
</dbReference>
<evidence type="ECO:0000256" key="4">
    <source>
        <dbReference type="ARBA" id="ARBA00022801"/>
    </source>
</evidence>
<comment type="function">
    <text evidence="7">Metal-dependent phosphatase that shows phosphatase activity against several substrates, including fructose-1-phosphate and fructose-6-phosphate. Its preference for fructose-1-phosphate, a strong glycating agent that causes DNA damage rather than a canonical yeast metabolite, suggests a damage-control function in hexose phosphate metabolism.</text>
</comment>
<dbReference type="GO" id="GO:0005634">
    <property type="term" value="C:nucleus"/>
    <property type="evidence" value="ECO:0007669"/>
    <property type="project" value="TreeGrafter"/>
</dbReference>
<organism evidence="9 10">
    <name type="scientific">Tetrapisispora phaffii (strain ATCC 24235 / CBS 4417 / NBRC 1672 / NRRL Y-8282 / UCD 70-5)</name>
    <name type="common">Yeast</name>
    <name type="synonym">Fabospora phaffii</name>
    <dbReference type="NCBI Taxonomy" id="1071381"/>
    <lineage>
        <taxon>Eukaryota</taxon>
        <taxon>Fungi</taxon>
        <taxon>Dikarya</taxon>
        <taxon>Ascomycota</taxon>
        <taxon>Saccharomycotina</taxon>
        <taxon>Saccharomycetes</taxon>
        <taxon>Saccharomycetales</taxon>
        <taxon>Saccharomycetaceae</taxon>
        <taxon>Tetrapisispora</taxon>
    </lineage>
</organism>
<evidence type="ECO:0000256" key="7">
    <source>
        <dbReference type="RuleBase" id="RU367030"/>
    </source>
</evidence>
<dbReference type="GO" id="GO:0006974">
    <property type="term" value="P:DNA damage response"/>
    <property type="evidence" value="ECO:0007669"/>
    <property type="project" value="TreeGrafter"/>
</dbReference>
<evidence type="ECO:0000256" key="2">
    <source>
        <dbReference type="ARBA" id="ARBA00009519"/>
    </source>
</evidence>
<comment type="cofactor">
    <cofactor evidence="7">
        <name>Mn(2+)</name>
        <dbReference type="ChEBI" id="CHEBI:29035"/>
    </cofactor>
    <cofactor evidence="7">
        <name>Ni(2+)</name>
        <dbReference type="ChEBI" id="CHEBI:49786"/>
    </cofactor>
</comment>
<keyword evidence="4 7" id="KW-0378">Hydrolase</keyword>
<sequence length="462" mass="53324">MAFPPRFLTGDSKTFGGFTSTSRWPTLVQNMIDDLDSELSTKIKGTNVYLQGQIILKQLLELKQEIKQDKKLRSFTEEEIRIAQVPLSFNEYLSEFNDATWQHAEWLFTEVYLYRRVNVYFRMQSLWYNFDIFNKVKQHAFHSSYYGVIELAIKYQSLETELENISDPTILKTLFEEFIEISLWGNATDLSLLTNVTLEDIKSLQGEKTRADSRAKILVNDSENAWELLFSKTSNKQEVIRVDFVLDNSGFELYADLMLASFLLKSKLATKCIFHCKDIPYMVSDVMLKDFDILVKDLQDRKFFPIADEHKQHADTLDFFAKAVTQFVTDGSLEFVENSFWTCAMDYTYIDPSEIKYNGDKVHADLLNSDLVIFKGDLNYRKLTGDRTWKRTTPWPEAIGSLASSGVTTLSLRTCKADVQVALDEGVDEKLSALWEKDHPNQGSWWCCSGKYAVICYCDGKQ</sequence>
<evidence type="ECO:0000256" key="5">
    <source>
        <dbReference type="ARBA" id="ARBA00023211"/>
    </source>
</evidence>
<dbReference type="GO" id="GO:0046872">
    <property type="term" value="F:metal ion binding"/>
    <property type="evidence" value="ECO:0007669"/>
    <property type="project" value="UniProtKB-UniRule"/>
</dbReference>
<keyword evidence="10" id="KW-1185">Reference proteome</keyword>